<evidence type="ECO:0000313" key="2">
    <source>
        <dbReference type="EMBL" id="GBP93811.1"/>
    </source>
</evidence>
<dbReference type="EMBL" id="BGZK01002421">
    <property type="protein sequence ID" value="GBP93811.1"/>
    <property type="molecule type" value="Genomic_DNA"/>
</dbReference>
<evidence type="ECO:0000256" key="1">
    <source>
        <dbReference type="SAM" id="Coils"/>
    </source>
</evidence>
<dbReference type="Proteomes" id="UP000299102">
    <property type="component" value="Unassembled WGS sequence"/>
</dbReference>
<gene>
    <name evidence="2" type="ORF">EVAR_59354_1</name>
</gene>
<organism evidence="2 3">
    <name type="scientific">Eumeta variegata</name>
    <name type="common">Bagworm moth</name>
    <name type="synonym">Eumeta japonica</name>
    <dbReference type="NCBI Taxonomy" id="151549"/>
    <lineage>
        <taxon>Eukaryota</taxon>
        <taxon>Metazoa</taxon>
        <taxon>Ecdysozoa</taxon>
        <taxon>Arthropoda</taxon>
        <taxon>Hexapoda</taxon>
        <taxon>Insecta</taxon>
        <taxon>Pterygota</taxon>
        <taxon>Neoptera</taxon>
        <taxon>Endopterygota</taxon>
        <taxon>Lepidoptera</taxon>
        <taxon>Glossata</taxon>
        <taxon>Ditrysia</taxon>
        <taxon>Tineoidea</taxon>
        <taxon>Psychidae</taxon>
        <taxon>Oiketicinae</taxon>
        <taxon>Eumeta</taxon>
    </lineage>
</organism>
<keyword evidence="1" id="KW-0175">Coiled coil</keyword>
<protein>
    <submittedName>
        <fullName evidence="2">Uncharacterized protein</fullName>
    </submittedName>
</protein>
<proteinExistence type="predicted"/>
<comment type="caution">
    <text evidence="2">The sequence shown here is derived from an EMBL/GenBank/DDBJ whole genome shotgun (WGS) entry which is preliminary data.</text>
</comment>
<accession>A0A4C1ZYA9</accession>
<feature type="coiled-coil region" evidence="1">
    <location>
        <begin position="53"/>
        <end position="111"/>
    </location>
</feature>
<keyword evidence="3" id="KW-1185">Reference proteome</keyword>
<evidence type="ECO:0000313" key="3">
    <source>
        <dbReference type="Proteomes" id="UP000299102"/>
    </source>
</evidence>
<reference evidence="2 3" key="1">
    <citation type="journal article" date="2019" name="Commun. Biol.">
        <title>The bagworm genome reveals a unique fibroin gene that provides high tensile strength.</title>
        <authorList>
            <person name="Kono N."/>
            <person name="Nakamura H."/>
            <person name="Ohtoshi R."/>
            <person name="Tomita M."/>
            <person name="Numata K."/>
            <person name="Arakawa K."/>
        </authorList>
    </citation>
    <scope>NUCLEOTIDE SEQUENCE [LARGE SCALE GENOMIC DNA]</scope>
</reference>
<dbReference type="AlphaFoldDB" id="A0A4C1ZYA9"/>
<name>A0A4C1ZYA9_EUMVA</name>
<dbReference type="OrthoDB" id="7474798at2759"/>
<sequence length="111" mass="13218">MSRRPSIRDLKQKVKAAVLEFKASRELCDCLVGERDDNETEIRFMNTKSKGELAELHIQCNDLNDKRDRLQRLVNETHDCRSQYERSLLQIQALQEKLQNNRIRIHKLQQQ</sequence>